<dbReference type="ExpressionAtlas" id="A0A178UPA5">
    <property type="expression patterns" value="baseline and differential"/>
</dbReference>
<accession>A0A178UPA5</accession>
<name>A0A178UPA5_ARATH</name>
<evidence type="ECO:0000313" key="1">
    <source>
        <dbReference type="EMBL" id="OAO94842.1"/>
    </source>
</evidence>
<evidence type="ECO:0000313" key="2">
    <source>
        <dbReference type="Proteomes" id="UP000078284"/>
    </source>
</evidence>
<gene>
    <name evidence="1" type="ordered locus">AXX17_At5g02640</name>
</gene>
<dbReference type="EMBL" id="LUHQ01000005">
    <property type="protein sequence ID" value="OAO94842.1"/>
    <property type="molecule type" value="Genomic_DNA"/>
</dbReference>
<dbReference type="Proteomes" id="UP000078284">
    <property type="component" value="Chromosome 5"/>
</dbReference>
<organism evidence="1 2">
    <name type="scientific">Arabidopsis thaliana</name>
    <name type="common">Mouse-ear cress</name>
    <dbReference type="NCBI Taxonomy" id="3702"/>
    <lineage>
        <taxon>Eukaryota</taxon>
        <taxon>Viridiplantae</taxon>
        <taxon>Streptophyta</taxon>
        <taxon>Embryophyta</taxon>
        <taxon>Tracheophyta</taxon>
        <taxon>Spermatophyta</taxon>
        <taxon>Magnoliopsida</taxon>
        <taxon>eudicotyledons</taxon>
        <taxon>Gunneridae</taxon>
        <taxon>Pentapetalae</taxon>
        <taxon>rosids</taxon>
        <taxon>malvids</taxon>
        <taxon>Brassicales</taxon>
        <taxon>Brassicaceae</taxon>
        <taxon>Camelineae</taxon>
        <taxon>Arabidopsis</taxon>
    </lineage>
</organism>
<sequence>MNIDSDYGYKKWKMKRRGEEDSELEKALMIIDEEMEIWAKKKEVKDEVDDGKNAYLSPPSPHTAVNLAEESGNKIQEAKRLEFVKRTVAMKNESEYWFKKWEMKKQSEEDSDVEIAQMMSEEEIEIWAKEKEAEAEAEADADEGKVWGLKEKTDYWEERKVHFVTEAKYWEIMYGYLS</sequence>
<dbReference type="AlphaFoldDB" id="A0A178UPA5"/>
<protein>
    <submittedName>
        <fullName evidence="1">Uncharacterized protein</fullName>
    </submittedName>
</protein>
<proteinExistence type="predicted"/>
<comment type="caution">
    <text evidence="1">The sequence shown here is derived from an EMBL/GenBank/DDBJ whole genome shotgun (WGS) entry which is preliminary data.</text>
</comment>
<reference evidence="2" key="1">
    <citation type="journal article" date="2016" name="Proc. Natl. Acad. Sci. U.S.A.">
        <title>Chromosome-level assembly of Arabidopsis thaliana Ler reveals the extent of translocation and inversion polymorphisms.</title>
        <authorList>
            <person name="Zapata L."/>
            <person name="Ding J."/>
            <person name="Willing E.M."/>
            <person name="Hartwig B."/>
            <person name="Bezdan D."/>
            <person name="Jiao W.B."/>
            <person name="Patel V."/>
            <person name="Velikkakam James G."/>
            <person name="Koornneef M."/>
            <person name="Ossowski S."/>
            <person name="Schneeberger K."/>
        </authorList>
    </citation>
    <scope>NUCLEOTIDE SEQUENCE [LARGE SCALE GENOMIC DNA]</scope>
    <source>
        <strain evidence="2">cv. Landsberg erecta</strain>
    </source>
</reference>